<organism evidence="17 18">
    <name type="scientific">Serratia plymuthica</name>
    <dbReference type="NCBI Taxonomy" id="82996"/>
    <lineage>
        <taxon>Bacteria</taxon>
        <taxon>Pseudomonadati</taxon>
        <taxon>Pseudomonadota</taxon>
        <taxon>Gammaproteobacteria</taxon>
        <taxon>Enterobacterales</taxon>
        <taxon>Yersiniaceae</taxon>
        <taxon>Serratia</taxon>
    </lineage>
</organism>
<evidence type="ECO:0000256" key="10">
    <source>
        <dbReference type="ARBA" id="ARBA00049176"/>
    </source>
</evidence>
<evidence type="ECO:0000256" key="9">
    <source>
        <dbReference type="ARBA" id="ARBA00031996"/>
    </source>
</evidence>
<dbReference type="GO" id="GO:0005886">
    <property type="term" value="C:plasma membrane"/>
    <property type="evidence" value="ECO:0007669"/>
    <property type="project" value="TreeGrafter"/>
</dbReference>
<feature type="domain" description="4'-phosphopantetheinyl transferase N-terminal" evidence="15">
    <location>
        <begin position="56"/>
        <end position="116"/>
    </location>
</feature>
<proteinExistence type="inferred from homology"/>
<evidence type="ECO:0000256" key="13">
    <source>
        <dbReference type="PIRSR" id="PIRSR603542-2"/>
    </source>
</evidence>
<dbReference type="Proteomes" id="UP000248897">
    <property type="component" value="Chromosome 1"/>
</dbReference>
<comment type="cofactor">
    <cofactor evidence="13">
        <name>Mg(2+)</name>
        <dbReference type="ChEBI" id="CHEBI:18420"/>
    </cofactor>
</comment>
<evidence type="ECO:0000256" key="7">
    <source>
        <dbReference type="ARBA" id="ARBA00023191"/>
    </source>
</evidence>
<dbReference type="PANTHER" id="PTHR38096:SF1">
    <property type="entry name" value="ENTEROBACTIN SYNTHASE COMPONENT D"/>
    <property type="match status" value="1"/>
</dbReference>
<keyword evidence="19" id="KW-1185">Reference proteome</keyword>
<dbReference type="InterPro" id="IPR037143">
    <property type="entry name" value="4-PPantetheinyl_Trfase_dom_sf"/>
</dbReference>
<dbReference type="Pfam" id="PF01648">
    <property type="entry name" value="ACPS"/>
    <property type="match status" value="1"/>
</dbReference>
<dbReference type="Gene3D" id="3.90.470.20">
    <property type="entry name" value="4'-phosphopantetheinyl transferase domain"/>
    <property type="match status" value="2"/>
</dbReference>
<keyword evidence="13" id="KW-0460">Magnesium</keyword>
<reference evidence="16 19" key="2">
    <citation type="submission" date="2020-12" db="EMBL/GenBank/DDBJ databases">
        <title>FDA dAtabase for Regulatory Grade micrObial Sequences (FDA-ARGOS): Supporting development and validation of Infectious Disease Dx tests.</title>
        <authorList>
            <person name="Sproer C."/>
            <person name="Gronow S."/>
            <person name="Severitt S."/>
            <person name="Schroder I."/>
            <person name="Tallon L."/>
            <person name="Sadzewicz L."/>
            <person name="Zhao X."/>
            <person name="Boylan J."/>
            <person name="Ott S."/>
            <person name="Bowen H."/>
            <person name="Vavikolanu K."/>
            <person name="Mehta A."/>
            <person name="Aluvathingal J."/>
            <person name="Nadendla S."/>
            <person name="Lowell S."/>
            <person name="Myers T."/>
            <person name="Yan Y."/>
            <person name="Sichtig H."/>
        </authorList>
    </citation>
    <scope>NUCLEOTIDE SEQUENCE [LARGE SCALE GENOMIC DNA]</scope>
    <source>
        <strain evidence="16 19">FDAARGOS_907</strain>
    </source>
</reference>
<feature type="binding site" evidence="12">
    <location>
        <position position="63"/>
    </location>
    <ligand>
        <name>CoA</name>
        <dbReference type="ChEBI" id="CHEBI:57287"/>
    </ligand>
</feature>
<dbReference type="UniPathway" id="UPA00017"/>
<evidence type="ECO:0000256" key="11">
    <source>
        <dbReference type="ARBA" id="ARBA00049191"/>
    </source>
</evidence>
<accession>A0A2X4V1Y2</accession>
<comment type="function">
    <text evidence="1">Involved in the biosynthesis of the siderophore enterobactin (enterochelin), which is a macrocyclic trimeric lactone of N-(2,3-dihydroxybenzoyl)-serine. The serine trilactone serves as a scaffolding for the three catechol functionalities that provide hexadentate coordination for the tightly ligated iron(2+) atoms. Plays an essential role in the assembly of the enterobactin by catalyzing the transfer of the 4'-phosphopantetheine (Ppant) moiety from coenzyme A to the apo-domains of both EntB (ArCP domain) and EntF (PCP domain) to yield their holo-forms which make them competent for the activation of 2,3-dihydroxybenzoate (DHB) and L-serine, respectively.</text>
</comment>
<evidence type="ECO:0000313" key="19">
    <source>
        <dbReference type="Proteomes" id="UP000594967"/>
    </source>
</evidence>
<evidence type="ECO:0000256" key="6">
    <source>
        <dbReference type="ARBA" id="ARBA00022679"/>
    </source>
</evidence>
<comment type="catalytic activity">
    <reaction evidence="10">
        <text>apo-[aryl-carrier protein] + CoA = holo-[aryl-carrier protein] + adenosine 3',5'-bisphosphate + H(+)</text>
        <dbReference type="Rhea" id="RHEA:48404"/>
        <dbReference type="Rhea" id="RHEA-COMP:15903"/>
        <dbReference type="Rhea" id="RHEA-COMP:17557"/>
        <dbReference type="ChEBI" id="CHEBI:15378"/>
        <dbReference type="ChEBI" id="CHEBI:29999"/>
        <dbReference type="ChEBI" id="CHEBI:57287"/>
        <dbReference type="ChEBI" id="CHEBI:58343"/>
        <dbReference type="ChEBI" id="CHEBI:64479"/>
    </reaction>
</comment>
<feature type="domain" description="4'-phosphopantetheinyl transferase" evidence="14">
    <location>
        <begin position="126"/>
        <end position="204"/>
    </location>
</feature>
<keyword evidence="6 17" id="KW-0808">Transferase</keyword>
<dbReference type="PRINTS" id="PR01399">
    <property type="entry name" value="ENTSNTHTASED"/>
</dbReference>
<gene>
    <name evidence="16" type="ORF">I6G64_16240</name>
    <name evidence="17" type="ORF">NCTC12961_05054</name>
</gene>
<keyword evidence="7" id="KW-0259">Enterobactin biosynthesis</keyword>
<name>A0A2X4V1Y2_SERPL</name>
<evidence type="ECO:0000259" key="15">
    <source>
        <dbReference type="Pfam" id="PF17837"/>
    </source>
</evidence>
<dbReference type="EMBL" id="LS483469">
    <property type="protein sequence ID" value="SQI45153.1"/>
    <property type="molecule type" value="Genomic_DNA"/>
</dbReference>
<comment type="pathway">
    <text evidence="2">Siderophore biosynthesis; enterobactin biosynthesis.</text>
</comment>
<reference evidence="17 18" key="1">
    <citation type="submission" date="2018-06" db="EMBL/GenBank/DDBJ databases">
        <authorList>
            <consortium name="Pathogen Informatics"/>
            <person name="Doyle S."/>
        </authorList>
    </citation>
    <scope>NUCLEOTIDE SEQUENCE [LARGE SCALE GENOMIC DNA]</scope>
    <source>
        <strain evidence="17 18">NCTC12961</strain>
    </source>
</reference>
<dbReference type="InterPro" id="IPR003542">
    <property type="entry name" value="Enbac_synth_compD-like"/>
</dbReference>
<dbReference type="GO" id="GO:0008897">
    <property type="term" value="F:holo-[acyl-carrier-protein] synthase activity"/>
    <property type="evidence" value="ECO:0007669"/>
    <property type="project" value="InterPro"/>
</dbReference>
<dbReference type="EMBL" id="CP065673">
    <property type="protein sequence ID" value="QPS19140.1"/>
    <property type="molecule type" value="Genomic_DNA"/>
</dbReference>
<evidence type="ECO:0000256" key="3">
    <source>
        <dbReference type="ARBA" id="ARBA00008342"/>
    </source>
</evidence>
<keyword evidence="13" id="KW-0479">Metal-binding</keyword>
<comment type="subunit">
    <text evidence="4">EntB, EntD, EntE, and EntF form a multienzyme complex called enterobactin synthase.</text>
</comment>
<evidence type="ECO:0000256" key="4">
    <source>
        <dbReference type="ARBA" id="ARBA00011503"/>
    </source>
</evidence>
<sequence length="242" mass="26687">MFTFETAFIASAFIRQQSTGFVTDVPAVTACLVEFDGCGYHNALFAQLSIPLPGVLSSAVAKRRADYLSGRYAARQLLMNAGCRDAVAVGPDRAPVWPAGWCGSISHTGKWAIAVLSPQRYRVNPGVDIERLQPEVMREIATTFTTPDERALLAKSPLPYETALLITFSAKESLFKALFPQVQHMFGFEAAWLCELNPQQNAFTLQLTRRLAPRLPAGYRVRGRYLVRDSEVITLILAPAAH</sequence>
<protein>
    <recommendedName>
        <fullName evidence="5">Enterobactin synthase component D</fullName>
    </recommendedName>
    <alternativeName>
        <fullName evidence="8">4'-phosphopantetheinyl transferase EntD</fullName>
    </alternativeName>
    <alternativeName>
        <fullName evidence="9">Enterochelin synthase D</fullName>
    </alternativeName>
</protein>
<dbReference type="GO" id="GO:0009366">
    <property type="term" value="C:enterobactin synthetase complex"/>
    <property type="evidence" value="ECO:0007669"/>
    <property type="project" value="InterPro"/>
</dbReference>
<evidence type="ECO:0000256" key="2">
    <source>
        <dbReference type="ARBA" id="ARBA00004993"/>
    </source>
</evidence>
<feature type="binding site" evidence="12">
    <location>
        <position position="128"/>
    </location>
    <ligand>
        <name>CoA</name>
        <dbReference type="ChEBI" id="CHEBI:57287"/>
    </ligand>
</feature>
<feature type="binding site" evidence="13">
    <location>
        <position position="130"/>
    </location>
    <ligand>
        <name>Mg(2+)</name>
        <dbReference type="ChEBI" id="CHEBI:18420"/>
    </ligand>
</feature>
<evidence type="ECO:0000313" key="16">
    <source>
        <dbReference type="EMBL" id="QPS19140.1"/>
    </source>
</evidence>
<feature type="binding site" evidence="12">
    <location>
        <position position="172"/>
    </location>
    <ligand>
        <name>CoA</name>
        <dbReference type="ChEBI" id="CHEBI:57287"/>
    </ligand>
</feature>
<evidence type="ECO:0000259" key="14">
    <source>
        <dbReference type="Pfam" id="PF01648"/>
    </source>
</evidence>
<evidence type="ECO:0000256" key="8">
    <source>
        <dbReference type="ARBA" id="ARBA00029894"/>
    </source>
</evidence>
<feature type="binding site" evidence="12">
    <location>
        <position position="71"/>
    </location>
    <ligand>
        <name>CoA</name>
        <dbReference type="ChEBI" id="CHEBI:57287"/>
    </ligand>
</feature>
<dbReference type="RefSeq" id="WP_063200398.1">
    <property type="nucleotide sequence ID" value="NZ_CAMITG010000001.1"/>
</dbReference>
<feature type="binding site" evidence="13">
    <location>
        <position position="128"/>
    </location>
    <ligand>
        <name>Mg(2+)</name>
        <dbReference type="ChEBI" id="CHEBI:18420"/>
    </ligand>
</feature>
<feature type="binding site" evidence="12">
    <location>
        <begin position="106"/>
        <end position="107"/>
    </location>
    <ligand>
        <name>CoA</name>
        <dbReference type="ChEBI" id="CHEBI:57287"/>
    </ligand>
</feature>
<evidence type="ECO:0000256" key="12">
    <source>
        <dbReference type="PIRSR" id="PIRSR603542-1"/>
    </source>
</evidence>
<dbReference type="AlphaFoldDB" id="A0A2X4V1Y2"/>
<comment type="catalytic activity">
    <reaction evidence="11">
        <text>apo-[peptidyl-carrier protein] + CoA = holo-[peptidyl-carrier protein] + adenosine 3',5'-bisphosphate + H(+)</text>
        <dbReference type="Rhea" id="RHEA:46228"/>
        <dbReference type="Rhea" id="RHEA-COMP:11479"/>
        <dbReference type="Rhea" id="RHEA-COMP:11480"/>
        <dbReference type="ChEBI" id="CHEBI:15378"/>
        <dbReference type="ChEBI" id="CHEBI:29999"/>
        <dbReference type="ChEBI" id="CHEBI:57287"/>
        <dbReference type="ChEBI" id="CHEBI:58343"/>
        <dbReference type="ChEBI" id="CHEBI:64479"/>
    </reaction>
</comment>
<dbReference type="Proteomes" id="UP000594967">
    <property type="component" value="Chromosome"/>
</dbReference>
<evidence type="ECO:0000256" key="5">
    <source>
        <dbReference type="ARBA" id="ARBA00019087"/>
    </source>
</evidence>
<dbReference type="InterPro" id="IPR008278">
    <property type="entry name" value="4-PPantetheinyl_Trfase_dom"/>
</dbReference>
<dbReference type="SUPFAM" id="SSF56214">
    <property type="entry name" value="4'-phosphopantetheinyl transferase"/>
    <property type="match status" value="1"/>
</dbReference>
<dbReference type="GO" id="GO:0000287">
    <property type="term" value="F:magnesium ion binding"/>
    <property type="evidence" value="ECO:0007669"/>
    <property type="project" value="InterPro"/>
</dbReference>
<dbReference type="PANTHER" id="PTHR38096">
    <property type="entry name" value="ENTEROBACTIN SYNTHASE COMPONENT D"/>
    <property type="match status" value="1"/>
</dbReference>
<comment type="similarity">
    <text evidence="3">Belongs to the P-Pant transferase superfamily. EntD family.</text>
</comment>
<dbReference type="STRING" id="82996.ADP72_14665"/>
<dbReference type="InterPro" id="IPR041354">
    <property type="entry name" value="4PPT_N"/>
</dbReference>
<dbReference type="Pfam" id="PF17837">
    <property type="entry name" value="4PPT_N"/>
    <property type="match status" value="1"/>
</dbReference>
<feature type="binding site" evidence="13">
    <location>
        <position position="129"/>
    </location>
    <ligand>
        <name>Mg(2+)</name>
        <dbReference type="ChEBI" id="CHEBI:18420"/>
    </ligand>
</feature>
<feature type="binding site" evidence="12">
    <location>
        <position position="176"/>
    </location>
    <ligand>
        <name>CoA</name>
        <dbReference type="ChEBI" id="CHEBI:57287"/>
    </ligand>
</feature>
<dbReference type="GO" id="GO:0009239">
    <property type="term" value="P:enterobactin biosynthetic process"/>
    <property type="evidence" value="ECO:0007669"/>
    <property type="project" value="UniProtKB-UniPathway"/>
</dbReference>
<evidence type="ECO:0000256" key="1">
    <source>
        <dbReference type="ARBA" id="ARBA00003937"/>
    </source>
</evidence>
<evidence type="ECO:0000313" key="17">
    <source>
        <dbReference type="EMBL" id="SQI45153.1"/>
    </source>
</evidence>
<evidence type="ECO:0000313" key="18">
    <source>
        <dbReference type="Proteomes" id="UP000248897"/>
    </source>
</evidence>